<organism evidence="7 8">
    <name type="scientific">Methylobrevis albus</name>
    <dbReference type="NCBI Taxonomy" id="2793297"/>
    <lineage>
        <taxon>Bacteria</taxon>
        <taxon>Pseudomonadati</taxon>
        <taxon>Pseudomonadota</taxon>
        <taxon>Alphaproteobacteria</taxon>
        <taxon>Hyphomicrobiales</taxon>
        <taxon>Pleomorphomonadaceae</taxon>
        <taxon>Methylobrevis</taxon>
    </lineage>
</organism>
<dbReference type="InterPro" id="IPR013651">
    <property type="entry name" value="ATP-grasp_RimK-type"/>
</dbReference>
<evidence type="ECO:0000256" key="5">
    <source>
        <dbReference type="SAM" id="MobiDB-lite"/>
    </source>
</evidence>
<keyword evidence="2 4" id="KW-0547">Nucleotide-binding</keyword>
<evidence type="ECO:0000256" key="3">
    <source>
        <dbReference type="ARBA" id="ARBA00022840"/>
    </source>
</evidence>
<evidence type="ECO:0000256" key="1">
    <source>
        <dbReference type="ARBA" id="ARBA00022723"/>
    </source>
</evidence>
<evidence type="ECO:0000313" key="7">
    <source>
        <dbReference type="EMBL" id="MBH0239628.1"/>
    </source>
</evidence>
<feature type="domain" description="ATP-grasp" evidence="6">
    <location>
        <begin position="130"/>
        <end position="309"/>
    </location>
</feature>
<dbReference type="Pfam" id="PF08443">
    <property type="entry name" value="RimK"/>
    <property type="match status" value="1"/>
</dbReference>
<evidence type="ECO:0000256" key="4">
    <source>
        <dbReference type="PROSITE-ProRule" id="PRU00409"/>
    </source>
</evidence>
<evidence type="ECO:0000313" key="8">
    <source>
        <dbReference type="Proteomes" id="UP000631694"/>
    </source>
</evidence>
<dbReference type="GO" id="GO:0005524">
    <property type="term" value="F:ATP binding"/>
    <property type="evidence" value="ECO:0007669"/>
    <property type="project" value="UniProtKB-UniRule"/>
</dbReference>
<dbReference type="GO" id="GO:0016879">
    <property type="term" value="F:ligase activity, forming carbon-nitrogen bonds"/>
    <property type="evidence" value="ECO:0007669"/>
    <property type="project" value="TreeGrafter"/>
</dbReference>
<proteinExistence type="predicted"/>
<name>A0A931I5G0_9HYPH</name>
<gene>
    <name evidence="7" type="ORF">I5731_17540</name>
</gene>
<accession>A0A931I5G0</accession>
<keyword evidence="8" id="KW-1185">Reference proteome</keyword>
<dbReference type="InterPro" id="IPR004666">
    <property type="entry name" value="Rp_bS6_RimK/Lys_biosynth_LsyX"/>
</dbReference>
<comment type="caution">
    <text evidence="7">The sequence shown here is derived from an EMBL/GenBank/DDBJ whole genome shotgun (WGS) entry which is preliminary data.</text>
</comment>
<dbReference type="SUPFAM" id="SSF56059">
    <property type="entry name" value="Glutathione synthetase ATP-binding domain-like"/>
    <property type="match status" value="1"/>
</dbReference>
<dbReference type="RefSeq" id="WP_197312716.1">
    <property type="nucleotide sequence ID" value="NZ_JADZLT010000056.1"/>
</dbReference>
<evidence type="ECO:0000259" key="6">
    <source>
        <dbReference type="PROSITE" id="PS50975"/>
    </source>
</evidence>
<reference evidence="7" key="1">
    <citation type="submission" date="2020-12" db="EMBL/GenBank/DDBJ databases">
        <title>Methylobrevis albus sp. nov., isolated from fresh water lack sediment.</title>
        <authorList>
            <person name="Zou Q."/>
        </authorList>
    </citation>
    <scope>NUCLEOTIDE SEQUENCE</scope>
    <source>
        <strain evidence="7">L22</strain>
    </source>
</reference>
<protein>
    <submittedName>
        <fullName evidence="7">RimK family alpha-L-glutamate ligase</fullName>
    </submittedName>
</protein>
<dbReference type="AlphaFoldDB" id="A0A931I5G0"/>
<evidence type="ECO:0000256" key="2">
    <source>
        <dbReference type="ARBA" id="ARBA00022741"/>
    </source>
</evidence>
<dbReference type="NCBIfam" id="TIGR00768">
    <property type="entry name" value="rimK_fam"/>
    <property type="match status" value="1"/>
</dbReference>
<feature type="compositionally biased region" description="Low complexity" evidence="5">
    <location>
        <begin position="8"/>
        <end position="20"/>
    </location>
</feature>
<dbReference type="GO" id="GO:0005737">
    <property type="term" value="C:cytoplasm"/>
    <property type="evidence" value="ECO:0007669"/>
    <property type="project" value="TreeGrafter"/>
</dbReference>
<dbReference type="InterPro" id="IPR011761">
    <property type="entry name" value="ATP-grasp"/>
</dbReference>
<dbReference type="PANTHER" id="PTHR21621:SF0">
    <property type="entry name" value="BETA-CITRYLGLUTAMATE SYNTHASE B-RELATED"/>
    <property type="match status" value="1"/>
</dbReference>
<dbReference type="PROSITE" id="PS50975">
    <property type="entry name" value="ATP_GRASP"/>
    <property type="match status" value="1"/>
</dbReference>
<dbReference type="EMBL" id="JADZLT010000056">
    <property type="protein sequence ID" value="MBH0239628.1"/>
    <property type="molecule type" value="Genomic_DNA"/>
</dbReference>
<dbReference type="Gene3D" id="3.40.50.20">
    <property type="match status" value="1"/>
</dbReference>
<keyword evidence="7" id="KW-0436">Ligase</keyword>
<keyword evidence="1" id="KW-0479">Metal-binding</keyword>
<dbReference type="PANTHER" id="PTHR21621">
    <property type="entry name" value="RIBOSOMAL PROTEIN S6 MODIFICATION PROTEIN"/>
    <property type="match status" value="1"/>
</dbReference>
<dbReference type="Gene3D" id="3.30.470.20">
    <property type="entry name" value="ATP-grasp fold, B domain"/>
    <property type="match status" value="1"/>
</dbReference>
<dbReference type="GO" id="GO:0046872">
    <property type="term" value="F:metal ion binding"/>
    <property type="evidence" value="ECO:0007669"/>
    <property type="project" value="UniProtKB-KW"/>
</dbReference>
<keyword evidence="3 4" id="KW-0067">ATP-binding</keyword>
<feature type="region of interest" description="Disordered" evidence="5">
    <location>
        <begin position="1"/>
        <end position="24"/>
    </location>
</feature>
<sequence>MRPSPDGTTAPRRPAAATRPAGEHGGVVLFTDGRDWHLRRLKAAFASRGLQPVIASLRDVVFDTAARPAVRVPGFDDEVPRAALVRGIAAGSFEAITMRLGVLHALEASGVAVWNPAGAVERCVDKSATSLIFAARGLPTPATFVTESRPRAAAFVADAAGSLVLKPLFGAQGKGIRRIDRPEELPEPEDIGGVYYLQRYIAPADGVFRDYRLFVSGGRVVDAMVRESATWITNVHQGAKPFAYAAPREARDLAVAAADSVGATFAGVDLIADGQGGFMVLEVNSMPAWKGLQSVASVDVADVLVGDVLAAAGLASRPALVAAG</sequence>
<dbReference type="Proteomes" id="UP000631694">
    <property type="component" value="Unassembled WGS sequence"/>
</dbReference>